<comment type="subcellular location">
    <subcellularLocation>
        <location evidence="1">Mitochondrion</location>
    </subcellularLocation>
</comment>
<organism evidence="10 11">
    <name type="scientific">Metarhizium anisopliae (strain ARSEF 549)</name>
    <dbReference type="NCBI Taxonomy" id="3151832"/>
    <lineage>
        <taxon>Eukaryota</taxon>
        <taxon>Fungi</taxon>
        <taxon>Dikarya</taxon>
        <taxon>Ascomycota</taxon>
        <taxon>Pezizomycotina</taxon>
        <taxon>Sordariomycetes</taxon>
        <taxon>Hypocreomycetidae</taxon>
        <taxon>Hypocreales</taxon>
        <taxon>Clavicipitaceae</taxon>
        <taxon>Metarhizium</taxon>
    </lineage>
</organism>
<evidence type="ECO:0000313" key="11">
    <source>
        <dbReference type="Proteomes" id="UP000031186"/>
    </source>
</evidence>
<dbReference type="GO" id="GO:0003964">
    <property type="term" value="F:RNA-directed DNA polymerase activity"/>
    <property type="evidence" value="ECO:0007669"/>
    <property type="project" value="UniProtKB-KW"/>
</dbReference>
<evidence type="ECO:0000256" key="2">
    <source>
        <dbReference type="ARBA" id="ARBA00022679"/>
    </source>
</evidence>
<name>A0A0B4EAJ9_METAF</name>
<evidence type="ECO:0000256" key="5">
    <source>
        <dbReference type="ARBA" id="ARBA00022759"/>
    </source>
</evidence>
<feature type="domain" description="Reverse transcriptase" evidence="9">
    <location>
        <begin position="1"/>
        <end position="124"/>
    </location>
</feature>
<dbReference type="VEuPathDB" id="FungiDB:MAN_10825"/>
<feature type="non-terminal residue" evidence="10">
    <location>
        <position position="1"/>
    </location>
</feature>
<keyword evidence="4" id="KW-0540">Nuclease</keyword>
<dbReference type="CDD" id="cd01647">
    <property type="entry name" value="RT_LTR"/>
    <property type="match status" value="1"/>
</dbReference>
<dbReference type="Gene3D" id="3.10.10.10">
    <property type="entry name" value="HIV Type 1 Reverse Transcriptase, subunit A, domain 1"/>
    <property type="match status" value="1"/>
</dbReference>
<evidence type="ECO:0000313" key="10">
    <source>
        <dbReference type="EMBL" id="KID59270.1"/>
    </source>
</evidence>
<dbReference type="InterPro" id="IPR050951">
    <property type="entry name" value="Retrovirus_Pol_polyprotein"/>
</dbReference>
<dbReference type="FunFam" id="3.30.70.270:FF:000026">
    <property type="entry name" value="Transposon Ty3-G Gag-Pol polyprotein"/>
    <property type="match status" value="1"/>
</dbReference>
<dbReference type="OrthoDB" id="5152741at2759"/>
<dbReference type="Pfam" id="PF00078">
    <property type="entry name" value="RVT_1"/>
    <property type="match status" value="1"/>
</dbReference>
<dbReference type="PROSITE" id="PS50878">
    <property type="entry name" value="RT_POL"/>
    <property type="match status" value="1"/>
</dbReference>
<dbReference type="Gene3D" id="3.30.70.270">
    <property type="match status" value="2"/>
</dbReference>
<keyword evidence="11" id="KW-1185">Reference proteome</keyword>
<keyword evidence="3" id="KW-0548">Nucleotidyltransferase</keyword>
<dbReference type="EMBL" id="AZNF01000032">
    <property type="protein sequence ID" value="KID59270.1"/>
    <property type="molecule type" value="Genomic_DNA"/>
</dbReference>
<dbReference type="GO" id="GO:0004519">
    <property type="term" value="F:endonuclease activity"/>
    <property type="evidence" value="ECO:0007669"/>
    <property type="project" value="UniProtKB-KW"/>
</dbReference>
<dbReference type="PANTHER" id="PTHR37984">
    <property type="entry name" value="PROTEIN CBG26694"/>
    <property type="match status" value="1"/>
</dbReference>
<dbReference type="Proteomes" id="UP000031186">
    <property type="component" value="Unassembled WGS sequence"/>
</dbReference>
<dbReference type="AlphaFoldDB" id="A0A0B4EAJ9"/>
<dbReference type="SUPFAM" id="SSF56672">
    <property type="entry name" value="DNA/RNA polymerases"/>
    <property type="match status" value="1"/>
</dbReference>
<dbReference type="InterPro" id="IPR041373">
    <property type="entry name" value="RT_RNaseH"/>
</dbReference>
<dbReference type="HOGENOM" id="CLU_000384_33_2_1"/>
<keyword evidence="8" id="KW-0496">Mitochondrion</keyword>
<keyword evidence="2" id="KW-0808">Transferase</keyword>
<dbReference type="InterPro" id="IPR043128">
    <property type="entry name" value="Rev_trsase/Diguanyl_cyclase"/>
</dbReference>
<dbReference type="InterPro" id="IPR000477">
    <property type="entry name" value="RT_dom"/>
</dbReference>
<evidence type="ECO:0000256" key="3">
    <source>
        <dbReference type="ARBA" id="ARBA00022695"/>
    </source>
</evidence>
<comment type="caution">
    <text evidence="10">The sequence shown here is derived from an EMBL/GenBank/DDBJ whole genome shotgun (WGS) entry which is preliminary data.</text>
</comment>
<gene>
    <name evidence="10" type="ORF">MAN_10825</name>
</gene>
<dbReference type="GO" id="GO:0005739">
    <property type="term" value="C:mitochondrion"/>
    <property type="evidence" value="ECO:0007669"/>
    <property type="project" value="UniProtKB-SubCell"/>
</dbReference>
<evidence type="ECO:0000256" key="6">
    <source>
        <dbReference type="ARBA" id="ARBA00022801"/>
    </source>
</evidence>
<evidence type="ECO:0000256" key="8">
    <source>
        <dbReference type="ARBA" id="ARBA00023128"/>
    </source>
</evidence>
<dbReference type="GO" id="GO:0016787">
    <property type="term" value="F:hydrolase activity"/>
    <property type="evidence" value="ECO:0007669"/>
    <property type="project" value="UniProtKB-KW"/>
</dbReference>
<protein>
    <submittedName>
        <fullName evidence="10">Reverse transcriptase</fullName>
    </submittedName>
</protein>
<keyword evidence="5" id="KW-0255">Endonuclease</keyword>
<dbReference type="InterPro" id="IPR043502">
    <property type="entry name" value="DNA/RNA_pol_sf"/>
</dbReference>
<keyword evidence="7 10" id="KW-0695">RNA-directed DNA polymerase</keyword>
<dbReference type="Pfam" id="PF17917">
    <property type="entry name" value="RT_RNaseH"/>
    <property type="match status" value="1"/>
</dbReference>
<accession>A0A0B4EAJ9</accession>
<sequence>MLYAKVYTKLDIIAAFNNIRIAEGDVWKTAFITRFGLFETLVMPFGLCNAPATFQNYINHTLFDLLDKFCTAYLDDILIYSTDKKQHREHVREVVMRLRDAGLQIDIDKCEFETTRTKYLGLIITPGGVEMDLDKVSTILDWKPPPALRDLQRFLGFANFYRRFIRDFSKITRPLNDLLKKSTIWSWEAEHQTAFEQLKAAFAIAPVLALYDYNRKTVLETDASDSASGGVLSQYDDDGVLRPVAYFSSKHSAQECNYEIYDKELLAIIKTLEEWRPELQGRQEPFEVLTDHKNLEYFTTTKALNQRQVRWSEFLSGFNFRIVYRPGTKAVRPDALSRKAEDRPERADTNDDRIKNRQRTILPGHIFDPEALAELTREVNEEIDLAAALIDVIIPAMDKPIDELIDRAYENSDMAQDMLIALRDASRRWPKKWRKELRVAMADCNAIGHRIYYREKLFIPPNDDELKTQVRGPRGAPSAVRIKLT</sequence>
<proteinExistence type="predicted"/>
<dbReference type="CDD" id="cd09274">
    <property type="entry name" value="RNase_HI_RT_Ty3"/>
    <property type="match status" value="1"/>
</dbReference>
<evidence type="ECO:0000256" key="1">
    <source>
        <dbReference type="ARBA" id="ARBA00004173"/>
    </source>
</evidence>
<evidence type="ECO:0000256" key="7">
    <source>
        <dbReference type="ARBA" id="ARBA00022918"/>
    </source>
</evidence>
<reference evidence="10 11" key="1">
    <citation type="journal article" date="2014" name="Proc. Natl. Acad. Sci. U.S.A.">
        <title>Trajectory and genomic determinants of fungal-pathogen speciation and host adaptation.</title>
        <authorList>
            <person name="Hu X."/>
            <person name="Xiao G."/>
            <person name="Zheng P."/>
            <person name="Shang Y."/>
            <person name="Su Y."/>
            <person name="Zhang X."/>
            <person name="Liu X."/>
            <person name="Zhan S."/>
            <person name="St Leger R.J."/>
            <person name="Wang C."/>
        </authorList>
    </citation>
    <scope>NUCLEOTIDE SEQUENCE [LARGE SCALE GENOMIC DNA]</scope>
    <source>
        <strain evidence="10 11">ARSEF 549</strain>
    </source>
</reference>
<dbReference type="FunFam" id="3.30.70.270:FF:000003">
    <property type="entry name" value="Transposon Ty3-G Gag-Pol polyprotein"/>
    <property type="match status" value="1"/>
</dbReference>
<keyword evidence="6" id="KW-0378">Hydrolase</keyword>
<evidence type="ECO:0000256" key="4">
    <source>
        <dbReference type="ARBA" id="ARBA00022722"/>
    </source>
</evidence>
<evidence type="ECO:0000259" key="9">
    <source>
        <dbReference type="PROSITE" id="PS50878"/>
    </source>
</evidence>
<dbReference type="PANTHER" id="PTHR37984:SF5">
    <property type="entry name" value="PROTEIN NYNRIN-LIKE"/>
    <property type="match status" value="1"/>
</dbReference>